<gene>
    <name evidence="14" type="ORF">CVV26_00935</name>
</gene>
<evidence type="ECO:0000256" key="5">
    <source>
        <dbReference type="ARBA" id="ARBA00022490"/>
    </source>
</evidence>
<evidence type="ECO:0000256" key="1">
    <source>
        <dbReference type="ARBA" id="ARBA00004496"/>
    </source>
</evidence>
<sequence>MRFSRYFLKTSKTVSNDDKIISSKLLKQGGFISESVAGRYYFLPIGHLVQQKIMQIIKEEMDNTDYQEMITPILHPLELWEETNRTSSAGFELMKVKDRRGAEFALGGTAEEMFVDLIRQFKLSYRDLPIRLYQFSPKFRDELRARGGLLRVREFIMKDGYSFHRDEEDFKIEYEKMKKVYFRIFEHLGLKTEIVESDNGYIGGEYCHEFVVESEIGEDKYFISENKNYVSQEDTALFKKEDKNSNEKLLALIEVRAERGLTMEHGVKFHNLPLWQQIKDVVFVDENGQFILAIIRGDFDVNEIKLKKILKIVTLRHATDEEIREKLYSEPGFISPVKIKDLLEKNVKLIIIADNSLRTITNAYGGSNKKNKDLMNINIDRDYQPDIEGDIALVKNGYESLNENGKLIEKRGIEVGNIFQLGYHYTNLMKGAVYMDVDGKEKPFYMGCYGIGIGRTMATIVEKFHDEKGIIWPEAVAPFQVYLIALVGAEKEADKLYDAMIKKGIEVLYDDRENMRAGEKFADADLIGIPLRIVISEKTLKENCVELKRRGQEKFELIKIKDLLKTVFNNFNKGI</sequence>
<dbReference type="GO" id="GO:0004827">
    <property type="term" value="F:proline-tRNA ligase activity"/>
    <property type="evidence" value="ECO:0007669"/>
    <property type="project" value="UniProtKB-UniRule"/>
</dbReference>
<evidence type="ECO:0000259" key="13">
    <source>
        <dbReference type="PROSITE" id="PS50862"/>
    </source>
</evidence>
<dbReference type="InterPro" id="IPR045864">
    <property type="entry name" value="aa-tRNA-synth_II/BPL/LPL"/>
</dbReference>
<dbReference type="InterPro" id="IPR006195">
    <property type="entry name" value="aa-tRNA-synth_II"/>
</dbReference>
<evidence type="ECO:0000256" key="3">
    <source>
        <dbReference type="ARBA" id="ARBA00012831"/>
    </source>
</evidence>
<dbReference type="SUPFAM" id="SSF55826">
    <property type="entry name" value="YbaK/ProRS associated domain"/>
    <property type="match status" value="1"/>
</dbReference>
<dbReference type="Proteomes" id="UP000233414">
    <property type="component" value="Unassembled WGS sequence"/>
</dbReference>
<dbReference type="InterPro" id="IPR002314">
    <property type="entry name" value="aa-tRNA-synt_IIb"/>
</dbReference>
<dbReference type="EMBL" id="PGYQ01000002">
    <property type="protein sequence ID" value="PKL72561.1"/>
    <property type="molecule type" value="Genomic_DNA"/>
</dbReference>
<reference evidence="14 15" key="1">
    <citation type="journal article" date="2017" name="ISME J.">
        <title>Potential for microbial H2 and metal transformations associated with novel bacteria and archaea in deep terrestrial subsurface sediments.</title>
        <authorList>
            <person name="Hernsdorf A.W."/>
            <person name="Amano Y."/>
            <person name="Miyakawa K."/>
            <person name="Ise K."/>
            <person name="Suzuki Y."/>
            <person name="Anantharaman K."/>
            <person name="Probst A."/>
            <person name="Burstein D."/>
            <person name="Thomas B.C."/>
            <person name="Banfield J.F."/>
        </authorList>
    </citation>
    <scope>NUCLEOTIDE SEQUENCE [LARGE SCALE GENOMIC DNA]</scope>
    <source>
        <strain evidence="14">HGW-Kuenenbacteria-1</strain>
    </source>
</reference>
<evidence type="ECO:0000256" key="6">
    <source>
        <dbReference type="ARBA" id="ARBA00022598"/>
    </source>
</evidence>
<organism evidence="14 15">
    <name type="scientific">Candidatus Kuenenbacteria bacterium HGW-Kuenenbacteria-1</name>
    <dbReference type="NCBI Taxonomy" id="2013812"/>
    <lineage>
        <taxon>Bacteria</taxon>
        <taxon>Candidatus Kueneniibacteriota</taxon>
    </lineage>
</organism>
<evidence type="ECO:0000256" key="10">
    <source>
        <dbReference type="ARBA" id="ARBA00023146"/>
    </source>
</evidence>
<dbReference type="NCBIfam" id="TIGR00409">
    <property type="entry name" value="proS_fam_II"/>
    <property type="match status" value="1"/>
</dbReference>
<keyword evidence="9" id="KW-0648">Protein biosynthesis</keyword>
<protein>
    <recommendedName>
        <fullName evidence="4 12">Proline--tRNA ligase</fullName>
        <ecNumber evidence="3 12">6.1.1.15</ecNumber>
    </recommendedName>
</protein>
<dbReference type="CDD" id="cd00861">
    <property type="entry name" value="ProRS_anticodon_short"/>
    <property type="match status" value="1"/>
</dbReference>
<evidence type="ECO:0000256" key="8">
    <source>
        <dbReference type="ARBA" id="ARBA00022840"/>
    </source>
</evidence>
<dbReference type="InterPro" id="IPR004500">
    <property type="entry name" value="Pro-tRNA-synth_IIa_bac-type"/>
</dbReference>
<dbReference type="GO" id="GO:0005829">
    <property type="term" value="C:cytosol"/>
    <property type="evidence" value="ECO:0007669"/>
    <property type="project" value="TreeGrafter"/>
</dbReference>
<keyword evidence="10" id="KW-0030">Aminoacyl-tRNA synthetase</keyword>
<keyword evidence="8" id="KW-0067">ATP-binding</keyword>
<dbReference type="InterPro" id="IPR004154">
    <property type="entry name" value="Anticodon-bd"/>
</dbReference>
<name>A0A2N1UP17_9BACT</name>
<evidence type="ECO:0000256" key="4">
    <source>
        <dbReference type="ARBA" id="ARBA00019110"/>
    </source>
</evidence>
<proteinExistence type="predicted"/>
<comment type="catalytic activity">
    <reaction evidence="11">
        <text>tRNA(Pro) + L-proline + ATP = L-prolyl-tRNA(Pro) + AMP + diphosphate</text>
        <dbReference type="Rhea" id="RHEA:14305"/>
        <dbReference type="Rhea" id="RHEA-COMP:9700"/>
        <dbReference type="Rhea" id="RHEA-COMP:9702"/>
        <dbReference type="ChEBI" id="CHEBI:30616"/>
        <dbReference type="ChEBI" id="CHEBI:33019"/>
        <dbReference type="ChEBI" id="CHEBI:60039"/>
        <dbReference type="ChEBI" id="CHEBI:78442"/>
        <dbReference type="ChEBI" id="CHEBI:78532"/>
        <dbReference type="ChEBI" id="CHEBI:456215"/>
        <dbReference type="EC" id="6.1.1.15"/>
    </reaction>
</comment>
<dbReference type="Gene3D" id="3.30.930.10">
    <property type="entry name" value="Bira Bifunctional Protein, Domain 2"/>
    <property type="match status" value="2"/>
</dbReference>
<comment type="subunit">
    <text evidence="2">Homodimer.</text>
</comment>
<dbReference type="PANTHER" id="PTHR42753">
    <property type="entry name" value="MITOCHONDRIAL RIBOSOME PROTEIN L39/PROLYL-TRNA LIGASE FAMILY MEMBER"/>
    <property type="match status" value="1"/>
</dbReference>
<keyword evidence="7" id="KW-0547">Nucleotide-binding</keyword>
<comment type="subcellular location">
    <subcellularLocation>
        <location evidence="1">Cytoplasm</location>
    </subcellularLocation>
</comment>
<comment type="caution">
    <text evidence="14">The sequence shown here is derived from an EMBL/GenBank/DDBJ whole genome shotgun (WGS) entry which is preliminary data.</text>
</comment>
<dbReference type="InterPro" id="IPR007214">
    <property type="entry name" value="YbaK/aa-tRNA-synth-assoc-dom"/>
</dbReference>
<dbReference type="InterPro" id="IPR044140">
    <property type="entry name" value="ProRS_anticodon_short"/>
</dbReference>
<keyword evidence="6 14" id="KW-0436">Ligase</keyword>
<dbReference type="AlphaFoldDB" id="A0A2N1UP17"/>
<dbReference type="GO" id="GO:0002161">
    <property type="term" value="F:aminoacyl-tRNA deacylase activity"/>
    <property type="evidence" value="ECO:0007669"/>
    <property type="project" value="InterPro"/>
</dbReference>
<evidence type="ECO:0000313" key="15">
    <source>
        <dbReference type="Proteomes" id="UP000233414"/>
    </source>
</evidence>
<dbReference type="PANTHER" id="PTHR42753:SF2">
    <property type="entry name" value="PROLINE--TRNA LIGASE"/>
    <property type="match status" value="1"/>
</dbReference>
<dbReference type="Pfam" id="PF03129">
    <property type="entry name" value="HGTP_anticodon"/>
    <property type="match status" value="1"/>
</dbReference>
<dbReference type="Pfam" id="PF04073">
    <property type="entry name" value="tRNA_edit"/>
    <property type="match status" value="1"/>
</dbReference>
<dbReference type="InterPro" id="IPR050062">
    <property type="entry name" value="Pro-tRNA_synthetase"/>
</dbReference>
<dbReference type="SUPFAM" id="SSF52954">
    <property type="entry name" value="Class II aaRS ABD-related"/>
    <property type="match status" value="1"/>
</dbReference>
<accession>A0A2N1UP17</accession>
<dbReference type="Gene3D" id="3.40.50.800">
    <property type="entry name" value="Anticodon-binding domain"/>
    <property type="match status" value="1"/>
</dbReference>
<dbReference type="InterPro" id="IPR036621">
    <property type="entry name" value="Anticodon-bd_dom_sf"/>
</dbReference>
<keyword evidence="5" id="KW-0963">Cytoplasm</keyword>
<dbReference type="EC" id="6.1.1.15" evidence="3 12"/>
<evidence type="ECO:0000256" key="9">
    <source>
        <dbReference type="ARBA" id="ARBA00022917"/>
    </source>
</evidence>
<dbReference type="GO" id="GO:0006433">
    <property type="term" value="P:prolyl-tRNA aminoacylation"/>
    <property type="evidence" value="ECO:0007669"/>
    <property type="project" value="UniProtKB-UniRule"/>
</dbReference>
<dbReference type="NCBIfam" id="NF006625">
    <property type="entry name" value="PRK09194.1"/>
    <property type="match status" value="1"/>
</dbReference>
<dbReference type="Pfam" id="PF00587">
    <property type="entry name" value="tRNA-synt_2b"/>
    <property type="match status" value="1"/>
</dbReference>
<dbReference type="PRINTS" id="PR01046">
    <property type="entry name" value="TRNASYNTHPRO"/>
</dbReference>
<feature type="domain" description="Aminoacyl-transfer RNA synthetases class-II family profile" evidence="13">
    <location>
        <begin position="49"/>
        <end position="473"/>
    </location>
</feature>
<dbReference type="SUPFAM" id="SSF55681">
    <property type="entry name" value="Class II aaRS and biotin synthetases"/>
    <property type="match status" value="1"/>
</dbReference>
<dbReference type="InterPro" id="IPR002316">
    <property type="entry name" value="Pro-tRNA-ligase_IIa"/>
</dbReference>
<evidence type="ECO:0000313" key="14">
    <source>
        <dbReference type="EMBL" id="PKL72561.1"/>
    </source>
</evidence>
<evidence type="ECO:0000256" key="2">
    <source>
        <dbReference type="ARBA" id="ARBA00011738"/>
    </source>
</evidence>
<evidence type="ECO:0000256" key="12">
    <source>
        <dbReference type="NCBIfam" id="TIGR00409"/>
    </source>
</evidence>
<evidence type="ECO:0000256" key="11">
    <source>
        <dbReference type="ARBA" id="ARBA00047671"/>
    </source>
</evidence>
<dbReference type="GO" id="GO:0005524">
    <property type="term" value="F:ATP binding"/>
    <property type="evidence" value="ECO:0007669"/>
    <property type="project" value="UniProtKB-KW"/>
</dbReference>
<dbReference type="InterPro" id="IPR036754">
    <property type="entry name" value="YbaK/aa-tRNA-synt-asso_dom_sf"/>
</dbReference>
<evidence type="ECO:0000256" key="7">
    <source>
        <dbReference type="ARBA" id="ARBA00022741"/>
    </source>
</evidence>
<dbReference type="PROSITE" id="PS50862">
    <property type="entry name" value="AA_TRNA_LIGASE_II"/>
    <property type="match status" value="1"/>
</dbReference>